<dbReference type="PANTHER" id="PTHR36206:SF16">
    <property type="entry name" value="TRANSCRIPTION FACTOR DOMAIN-CONTAINING PROTEIN-RELATED"/>
    <property type="match status" value="1"/>
</dbReference>
<reference evidence="9 10" key="1">
    <citation type="journal article" date="2021" name="Nat. Commun.">
        <title>Genetic determinants of endophytism in the Arabidopsis root mycobiome.</title>
        <authorList>
            <person name="Mesny F."/>
            <person name="Miyauchi S."/>
            <person name="Thiergart T."/>
            <person name="Pickel B."/>
            <person name="Atanasova L."/>
            <person name="Karlsson M."/>
            <person name="Huettel B."/>
            <person name="Barry K.W."/>
            <person name="Haridas S."/>
            <person name="Chen C."/>
            <person name="Bauer D."/>
            <person name="Andreopoulos W."/>
            <person name="Pangilinan J."/>
            <person name="LaButti K."/>
            <person name="Riley R."/>
            <person name="Lipzen A."/>
            <person name="Clum A."/>
            <person name="Drula E."/>
            <person name="Henrissat B."/>
            <person name="Kohler A."/>
            <person name="Grigoriev I.V."/>
            <person name="Martin F.M."/>
            <person name="Hacquard S."/>
        </authorList>
    </citation>
    <scope>NUCLEOTIDE SEQUENCE [LARGE SCALE GENOMIC DNA]</scope>
    <source>
        <strain evidence="9 10">MPI-CAGE-CH-0241</strain>
    </source>
</reference>
<keyword evidence="1" id="KW-0479">Metal-binding</keyword>
<feature type="domain" description="Zn(2)-C6 fungal-type" evidence="8">
    <location>
        <begin position="25"/>
        <end position="53"/>
    </location>
</feature>
<dbReference type="PROSITE" id="PS50048">
    <property type="entry name" value="ZN2_CY6_FUNGAL_2"/>
    <property type="match status" value="1"/>
</dbReference>
<evidence type="ECO:0000256" key="1">
    <source>
        <dbReference type="ARBA" id="ARBA00022723"/>
    </source>
</evidence>
<sequence>MGQRHTPSSSALGSAQPRRKNVKSGCRTCKIRKVKCDEGRPACHRCVSTGRKCDGYGIWGGGGEERSHSRPVNQGHVVVLHPARNIPPHNLNATECECLEWFTLRTVKKLRGIFRSAFWDKLVFQACFDEPAVRHAVLALSSVQRRDVSAQERSKTIELSPDDQEQFVLRQYGKAIKHLLPQSAGGAQPNVNVVLLSCLVFIFLEFLRGHYRAAHGHLKNGLRLISEAHNPPSTTSSGVSLSKSSIQRVEDGILEAFSRIQVQVALLSPLNHTVDFALQVGEPEPVDKAFKSVEQAREQLDHLMNEVMQLEDQFRRHSIEDSVGCYSKLLYKQQRLRDRLDSWDMAYNLSTATIKTSMPFREVFGYRLLHVYHTMATVMVNTAAGSISGAALDSHTDRFRSIMIEAEELRRIVKSVAILQDLQNHYTDKSQSIADMGWIPPLYYTALKCRDPKLRLQAVELLRLVPHREGIWDSNMVASIAEKVIAIEETGDLANFILDSDSGSSEVLRTSPVAESCRIQDVRVQLPDNPGASVEFLYRDETTNWSWDMIRANFSVIS</sequence>
<proteinExistence type="predicted"/>
<evidence type="ECO:0000256" key="7">
    <source>
        <dbReference type="SAM" id="Coils"/>
    </source>
</evidence>
<evidence type="ECO:0000313" key="10">
    <source>
        <dbReference type="Proteomes" id="UP000777438"/>
    </source>
</evidence>
<dbReference type="Gene3D" id="4.10.240.10">
    <property type="entry name" value="Zn(2)-C6 fungal-type DNA-binding domain"/>
    <property type="match status" value="1"/>
</dbReference>
<evidence type="ECO:0000256" key="6">
    <source>
        <dbReference type="ARBA" id="ARBA00023242"/>
    </source>
</evidence>
<keyword evidence="4" id="KW-0238">DNA-binding</keyword>
<comment type="caution">
    <text evidence="9">The sequence shown here is derived from an EMBL/GenBank/DDBJ whole genome shotgun (WGS) entry which is preliminary data.</text>
</comment>
<evidence type="ECO:0000256" key="5">
    <source>
        <dbReference type="ARBA" id="ARBA00023163"/>
    </source>
</evidence>
<dbReference type="GO" id="GO:0008270">
    <property type="term" value="F:zinc ion binding"/>
    <property type="evidence" value="ECO:0007669"/>
    <property type="project" value="InterPro"/>
</dbReference>
<dbReference type="PROSITE" id="PS00463">
    <property type="entry name" value="ZN2_CY6_FUNGAL_1"/>
    <property type="match status" value="1"/>
</dbReference>
<dbReference type="SMART" id="SM00066">
    <property type="entry name" value="GAL4"/>
    <property type="match status" value="1"/>
</dbReference>
<feature type="coiled-coil region" evidence="7">
    <location>
        <begin position="286"/>
        <end position="320"/>
    </location>
</feature>
<organism evidence="9 10">
    <name type="scientific">Thelonectria olida</name>
    <dbReference type="NCBI Taxonomy" id="1576542"/>
    <lineage>
        <taxon>Eukaryota</taxon>
        <taxon>Fungi</taxon>
        <taxon>Dikarya</taxon>
        <taxon>Ascomycota</taxon>
        <taxon>Pezizomycotina</taxon>
        <taxon>Sordariomycetes</taxon>
        <taxon>Hypocreomycetidae</taxon>
        <taxon>Hypocreales</taxon>
        <taxon>Nectriaceae</taxon>
        <taxon>Thelonectria</taxon>
    </lineage>
</organism>
<keyword evidence="7" id="KW-0175">Coiled coil</keyword>
<accession>A0A9P8VZ09</accession>
<dbReference type="Proteomes" id="UP000777438">
    <property type="component" value="Unassembled WGS sequence"/>
</dbReference>
<dbReference type="InterPro" id="IPR001138">
    <property type="entry name" value="Zn2Cys6_DnaBD"/>
</dbReference>
<evidence type="ECO:0000313" key="9">
    <source>
        <dbReference type="EMBL" id="KAH6885189.1"/>
    </source>
</evidence>
<keyword evidence="10" id="KW-1185">Reference proteome</keyword>
<evidence type="ECO:0000256" key="2">
    <source>
        <dbReference type="ARBA" id="ARBA00022833"/>
    </source>
</evidence>
<dbReference type="Pfam" id="PF00172">
    <property type="entry name" value="Zn_clus"/>
    <property type="match status" value="1"/>
</dbReference>
<dbReference type="PANTHER" id="PTHR36206">
    <property type="entry name" value="ASPERCRYPTIN BIOSYNTHESIS CLUSTER-SPECIFIC TRANSCRIPTION REGULATOR ATNN-RELATED"/>
    <property type="match status" value="1"/>
</dbReference>
<name>A0A9P8VZ09_9HYPO</name>
<evidence type="ECO:0000256" key="4">
    <source>
        <dbReference type="ARBA" id="ARBA00023125"/>
    </source>
</evidence>
<dbReference type="AlphaFoldDB" id="A0A9P8VZ09"/>
<dbReference type="GO" id="GO:0000981">
    <property type="term" value="F:DNA-binding transcription factor activity, RNA polymerase II-specific"/>
    <property type="evidence" value="ECO:0007669"/>
    <property type="project" value="InterPro"/>
</dbReference>
<evidence type="ECO:0000259" key="8">
    <source>
        <dbReference type="PROSITE" id="PS50048"/>
    </source>
</evidence>
<dbReference type="SUPFAM" id="SSF57701">
    <property type="entry name" value="Zn2/Cys6 DNA-binding domain"/>
    <property type="match status" value="1"/>
</dbReference>
<keyword evidence="5" id="KW-0804">Transcription</keyword>
<gene>
    <name evidence="9" type="ORF">B0T10DRAFT_492159</name>
</gene>
<dbReference type="GO" id="GO:0003677">
    <property type="term" value="F:DNA binding"/>
    <property type="evidence" value="ECO:0007669"/>
    <property type="project" value="UniProtKB-KW"/>
</dbReference>
<dbReference type="InterPro" id="IPR021858">
    <property type="entry name" value="Fun_TF"/>
</dbReference>
<protein>
    <submittedName>
        <fullName evidence="9">C6 zinc finger domain protein</fullName>
    </submittedName>
</protein>
<dbReference type="InterPro" id="IPR052360">
    <property type="entry name" value="Transcr_Regulatory_Proteins"/>
</dbReference>
<dbReference type="Pfam" id="PF11951">
    <property type="entry name" value="Fungal_trans_2"/>
    <property type="match status" value="1"/>
</dbReference>
<dbReference type="CDD" id="cd00067">
    <property type="entry name" value="GAL4"/>
    <property type="match status" value="1"/>
</dbReference>
<evidence type="ECO:0000256" key="3">
    <source>
        <dbReference type="ARBA" id="ARBA00023015"/>
    </source>
</evidence>
<keyword evidence="6" id="KW-0539">Nucleus</keyword>
<keyword evidence="2" id="KW-0862">Zinc</keyword>
<dbReference type="OrthoDB" id="3145928at2759"/>
<dbReference type="InterPro" id="IPR036864">
    <property type="entry name" value="Zn2-C6_fun-type_DNA-bd_sf"/>
</dbReference>
<keyword evidence="3" id="KW-0805">Transcription regulation</keyword>
<dbReference type="EMBL" id="JAGPYM010000018">
    <property type="protein sequence ID" value="KAH6885189.1"/>
    <property type="molecule type" value="Genomic_DNA"/>
</dbReference>